<accession>A0A238Z5T3</accession>
<proteinExistence type="predicted"/>
<sequence>MGTISMQVDLDNGIAAVELRMLHPMLAGHVQQDSGTGATVHFIQLVQARHNGRQVMEAQWSTSVARDPRLVFYVAGVVPGDTISVEWHDNKGQSGHHAITVT</sequence>
<dbReference type="Pfam" id="PF08770">
    <property type="entry name" value="SoxZ"/>
    <property type="match status" value="1"/>
</dbReference>
<reference evidence="3" key="1">
    <citation type="submission" date="2017-06" db="EMBL/GenBank/DDBJ databases">
        <authorList>
            <person name="Varghese N."/>
            <person name="Submissions S."/>
        </authorList>
    </citation>
    <scope>NUCLEOTIDE SEQUENCE [LARGE SCALE GENOMIC DNA]</scope>
    <source>
        <strain evidence="3">Ca-68</strain>
    </source>
</reference>
<evidence type="ECO:0000313" key="3">
    <source>
        <dbReference type="Proteomes" id="UP000198305"/>
    </source>
</evidence>
<dbReference type="InterPro" id="IPR014880">
    <property type="entry name" value="SoxZ_dom"/>
</dbReference>
<dbReference type="EMBL" id="FZOA01000004">
    <property type="protein sequence ID" value="SNR78815.1"/>
    <property type="molecule type" value="Genomic_DNA"/>
</dbReference>
<dbReference type="Proteomes" id="UP000198305">
    <property type="component" value="Unassembled WGS sequence"/>
</dbReference>
<dbReference type="Gene3D" id="2.60.40.10">
    <property type="entry name" value="Immunoglobulins"/>
    <property type="match status" value="1"/>
</dbReference>
<dbReference type="AlphaFoldDB" id="A0A238Z5T3"/>
<organism evidence="2 3">
    <name type="scientific">Methylobacillus rhizosphaerae</name>
    <dbReference type="NCBI Taxonomy" id="551994"/>
    <lineage>
        <taxon>Bacteria</taxon>
        <taxon>Pseudomonadati</taxon>
        <taxon>Pseudomonadota</taxon>
        <taxon>Betaproteobacteria</taxon>
        <taxon>Nitrosomonadales</taxon>
        <taxon>Methylophilaceae</taxon>
        <taxon>Methylobacillus</taxon>
    </lineage>
</organism>
<dbReference type="InterPro" id="IPR014756">
    <property type="entry name" value="Ig_E-set"/>
</dbReference>
<dbReference type="InterPro" id="IPR013783">
    <property type="entry name" value="Ig-like_fold"/>
</dbReference>
<evidence type="ECO:0000313" key="2">
    <source>
        <dbReference type="EMBL" id="SNR78815.1"/>
    </source>
</evidence>
<keyword evidence="3" id="KW-1185">Reference proteome</keyword>
<dbReference type="SUPFAM" id="SSF81296">
    <property type="entry name" value="E set domains"/>
    <property type="match status" value="1"/>
</dbReference>
<feature type="domain" description="Sulphur oxidation protein SoxZ" evidence="1">
    <location>
        <begin position="10"/>
        <end position="97"/>
    </location>
</feature>
<evidence type="ECO:0000259" key="1">
    <source>
        <dbReference type="Pfam" id="PF08770"/>
    </source>
</evidence>
<name>A0A238Z5T3_9PROT</name>
<protein>
    <submittedName>
        <fullName evidence="2">Sulfur-oxidizing protein SoxZ</fullName>
    </submittedName>
</protein>
<gene>
    <name evidence="2" type="ORF">SAMN05192560_1076</name>
</gene>